<dbReference type="InterPro" id="IPR001288">
    <property type="entry name" value="Translation_initiation_fac_3"/>
</dbReference>
<dbReference type="InterPro" id="IPR036788">
    <property type="entry name" value="T_IF-3_C_sf"/>
</dbReference>
<evidence type="ECO:0000256" key="4">
    <source>
        <dbReference type="NCBIfam" id="TIGR00168"/>
    </source>
</evidence>
<comment type="caution">
    <text evidence="8">The sequence shown here is derived from an EMBL/GenBank/DDBJ whole genome shotgun (WGS) entry which is preliminary data.</text>
</comment>
<dbReference type="Gene3D" id="3.30.110.10">
    <property type="entry name" value="Translation initiation factor 3 (IF-3), C-terminal domain"/>
    <property type="match status" value="1"/>
</dbReference>
<dbReference type="InterPro" id="IPR019813">
    <property type="entry name" value="Translation_initiation_fac3_CS"/>
</dbReference>
<keyword evidence="9" id="KW-1185">Reference proteome</keyword>
<dbReference type="Gene3D" id="3.10.20.80">
    <property type="entry name" value="Translation initiation factor 3 (IF-3), N-terminal domain"/>
    <property type="match status" value="1"/>
</dbReference>
<accession>A0ABT3L789</accession>
<dbReference type="PROSITE" id="PS00938">
    <property type="entry name" value="IF3"/>
    <property type="match status" value="1"/>
</dbReference>
<evidence type="ECO:0000256" key="2">
    <source>
        <dbReference type="ARBA" id="ARBA00022540"/>
    </source>
</evidence>
<feature type="domain" description="Translation initiation factor 3 N-terminal" evidence="7">
    <location>
        <begin position="48"/>
        <end position="114"/>
    </location>
</feature>
<keyword evidence="3 5" id="KW-0648">Protein biosynthesis</keyword>
<comment type="function">
    <text evidence="5">IF-3 binds to the 30S ribosomal subunit and shifts the equilibrium between 70S ribosomes and their 50S and 30S subunits in favor of the free subunits, thus enhancing the availability of 30S subunits on which protein synthesis initiation begins.</text>
</comment>
<protein>
    <recommendedName>
        <fullName evidence="4 5">Translation initiation factor IF-3</fullName>
    </recommendedName>
</protein>
<dbReference type="InterPro" id="IPR036787">
    <property type="entry name" value="T_IF-3_N_sf"/>
</dbReference>
<feature type="domain" description="Translation initiation factor 3 C-terminal" evidence="6">
    <location>
        <begin position="122"/>
        <end position="190"/>
    </location>
</feature>
<dbReference type="Pfam" id="PF05198">
    <property type="entry name" value="IF3_N"/>
    <property type="match status" value="1"/>
</dbReference>
<evidence type="ECO:0000313" key="9">
    <source>
        <dbReference type="Proteomes" id="UP001526426"/>
    </source>
</evidence>
<evidence type="ECO:0000259" key="7">
    <source>
        <dbReference type="Pfam" id="PF05198"/>
    </source>
</evidence>
<evidence type="ECO:0000259" key="6">
    <source>
        <dbReference type="Pfam" id="PF00707"/>
    </source>
</evidence>
<evidence type="ECO:0000256" key="1">
    <source>
        <dbReference type="ARBA" id="ARBA00005439"/>
    </source>
</evidence>
<dbReference type="Proteomes" id="UP001526426">
    <property type="component" value="Unassembled WGS sequence"/>
</dbReference>
<organism evidence="8 9">
    <name type="scientific">Spirulina subsalsa FACHB-351</name>
    <dbReference type="NCBI Taxonomy" id="234711"/>
    <lineage>
        <taxon>Bacteria</taxon>
        <taxon>Bacillati</taxon>
        <taxon>Cyanobacteriota</taxon>
        <taxon>Cyanophyceae</taxon>
        <taxon>Spirulinales</taxon>
        <taxon>Spirulinaceae</taxon>
        <taxon>Spirulina</taxon>
    </lineage>
</organism>
<gene>
    <name evidence="8" type="primary">infC</name>
    <name evidence="8" type="ORF">K4A83_13955</name>
</gene>
<dbReference type="SUPFAM" id="SSF54364">
    <property type="entry name" value="Translation initiation factor IF3, N-terminal domain"/>
    <property type="match status" value="1"/>
</dbReference>
<reference evidence="8 9" key="1">
    <citation type="submission" date="2021-08" db="EMBL/GenBank/DDBJ databases">
        <title>Draft genome sequence of Spirulina subsalsa with high tolerance to salinity and hype-accumulation of phycocyanin.</title>
        <authorList>
            <person name="Pei H."/>
            <person name="Jiang L."/>
        </authorList>
    </citation>
    <scope>NUCLEOTIDE SEQUENCE [LARGE SCALE GENOMIC DNA]</scope>
    <source>
        <strain evidence="8 9">FACHB-351</strain>
    </source>
</reference>
<dbReference type="NCBIfam" id="TIGR00168">
    <property type="entry name" value="infC"/>
    <property type="match status" value="1"/>
</dbReference>
<dbReference type="EMBL" id="JAIHOM010000068">
    <property type="protein sequence ID" value="MCW6037368.1"/>
    <property type="molecule type" value="Genomic_DNA"/>
</dbReference>
<proteinExistence type="inferred from homology"/>
<name>A0ABT3L789_9CYAN</name>
<dbReference type="SUPFAM" id="SSF55200">
    <property type="entry name" value="Translation initiation factor IF3, C-terminal domain"/>
    <property type="match status" value="1"/>
</dbReference>
<sequence>MISVISHQLPTPDSPTPQTINHLAVKRLKCYNSLAEFKDKLIVKKQPINQQIKAPQVLLIDHENNNLGLTDTAKALQMAKDVKLDLVMVSSGKDAPVAKILDYGKFCYQQKKRQGTSAKSVLKEVKLRPNVGESDYGVRIRRAEEWLSKGDSVRFQVRLRGREHQHRDRANELLQRIINDLGQIAKVQSFDQRALMLQVVPA</sequence>
<evidence type="ECO:0000256" key="3">
    <source>
        <dbReference type="ARBA" id="ARBA00022917"/>
    </source>
</evidence>
<dbReference type="PANTHER" id="PTHR10938">
    <property type="entry name" value="TRANSLATION INITIATION FACTOR IF-3"/>
    <property type="match status" value="1"/>
</dbReference>
<dbReference type="Pfam" id="PF00707">
    <property type="entry name" value="IF3_C"/>
    <property type="match status" value="1"/>
</dbReference>
<dbReference type="GO" id="GO:0003743">
    <property type="term" value="F:translation initiation factor activity"/>
    <property type="evidence" value="ECO:0007669"/>
    <property type="project" value="UniProtKB-KW"/>
</dbReference>
<dbReference type="PANTHER" id="PTHR10938:SF0">
    <property type="entry name" value="TRANSLATION INITIATION FACTOR IF-3, MITOCHONDRIAL"/>
    <property type="match status" value="1"/>
</dbReference>
<evidence type="ECO:0000313" key="8">
    <source>
        <dbReference type="EMBL" id="MCW6037368.1"/>
    </source>
</evidence>
<dbReference type="InterPro" id="IPR019815">
    <property type="entry name" value="Translation_initiation_fac_3_C"/>
</dbReference>
<comment type="subunit">
    <text evidence="5">Monomer.</text>
</comment>
<comment type="similarity">
    <text evidence="1 5">Belongs to the IF-3 family.</text>
</comment>
<keyword evidence="2 5" id="KW-0396">Initiation factor</keyword>
<dbReference type="InterPro" id="IPR019814">
    <property type="entry name" value="Translation_initiation_fac_3_N"/>
</dbReference>
<evidence type="ECO:0000256" key="5">
    <source>
        <dbReference type="RuleBase" id="RU000646"/>
    </source>
</evidence>
<comment type="subcellular location">
    <subcellularLocation>
        <location evidence="5">Cytoplasm</location>
    </subcellularLocation>
</comment>